<evidence type="ECO:0000259" key="1">
    <source>
        <dbReference type="Pfam" id="PF18925"/>
    </source>
</evidence>
<reference evidence="2" key="1">
    <citation type="journal article" date="2021" name="Proc. Natl. Acad. Sci. U.S.A.">
        <title>A Catalog of Tens of Thousands of Viruses from Human Metagenomes Reveals Hidden Associations with Chronic Diseases.</title>
        <authorList>
            <person name="Tisza M.J."/>
            <person name="Buck C.B."/>
        </authorList>
    </citation>
    <scope>NUCLEOTIDE SEQUENCE</scope>
    <source>
        <strain evidence="2">Ct04y17</strain>
    </source>
</reference>
<evidence type="ECO:0000313" key="2">
    <source>
        <dbReference type="EMBL" id="DAF50757.1"/>
    </source>
</evidence>
<dbReference type="Pfam" id="PF18925">
    <property type="entry name" value="DUF5675"/>
    <property type="match status" value="1"/>
</dbReference>
<name>A0A8S5SIC5_9CAUD</name>
<dbReference type="EMBL" id="BK032600">
    <property type="protein sequence ID" value="DAF50757.1"/>
    <property type="molecule type" value="Genomic_DNA"/>
</dbReference>
<sequence>MELLVERKWCKPDYTIGRLYIDGEFFSNTLEDRVVDVNKNGVFDGNEKKVYAESAIPYGRYQVIYNWSPKFGRNMPRLLNVPHFEGILFHAGNTAKDSAGCILVGNNTSKGRLTESRYTSDKLNKLIDDAIKRGEQVWVTIK</sequence>
<proteinExistence type="predicted"/>
<dbReference type="InterPro" id="IPR043732">
    <property type="entry name" value="DUF5675"/>
</dbReference>
<organism evidence="2">
    <name type="scientific">Myoviridae sp. ct04y17</name>
    <dbReference type="NCBI Taxonomy" id="2827652"/>
    <lineage>
        <taxon>Viruses</taxon>
        <taxon>Duplodnaviria</taxon>
        <taxon>Heunggongvirae</taxon>
        <taxon>Uroviricota</taxon>
        <taxon>Caudoviricetes</taxon>
    </lineage>
</organism>
<protein>
    <recommendedName>
        <fullName evidence="1">DUF5675 domain-containing protein</fullName>
    </recommendedName>
</protein>
<feature type="domain" description="DUF5675" evidence="1">
    <location>
        <begin position="5"/>
        <end position="128"/>
    </location>
</feature>
<accession>A0A8S5SIC5</accession>